<sequence length="96" mass="10050">MREQGTSSKAERSQRSVKAHAVDQGVMVLSYLIGGVLVYGGLGWLGDHFLGTGFLLPLGIVLGAALAVYTIIKRFGGADGGPLRPARRDAGADDDH</sequence>
<protein>
    <recommendedName>
        <fullName evidence="5">AtpZ/AtpI family protein</fullName>
    </recommendedName>
</protein>
<keyword evidence="2" id="KW-0812">Transmembrane</keyword>
<comment type="caution">
    <text evidence="3">The sequence shown here is derived from an EMBL/GenBank/DDBJ whole genome shotgun (WGS) entry which is preliminary data.</text>
</comment>
<dbReference type="EMBL" id="BAABAB010000016">
    <property type="protein sequence ID" value="GAA3620391.1"/>
    <property type="molecule type" value="Genomic_DNA"/>
</dbReference>
<gene>
    <name evidence="3" type="ORF">GCM10022236_23260</name>
</gene>
<evidence type="ECO:0000313" key="3">
    <source>
        <dbReference type="EMBL" id="GAA3620391.1"/>
    </source>
</evidence>
<organism evidence="3 4">
    <name type="scientific">Microlunatus ginsengisoli</name>
    <dbReference type="NCBI Taxonomy" id="363863"/>
    <lineage>
        <taxon>Bacteria</taxon>
        <taxon>Bacillati</taxon>
        <taxon>Actinomycetota</taxon>
        <taxon>Actinomycetes</taxon>
        <taxon>Propionibacteriales</taxon>
        <taxon>Propionibacteriaceae</taxon>
        <taxon>Microlunatus</taxon>
    </lineage>
</organism>
<keyword evidence="4" id="KW-1185">Reference proteome</keyword>
<proteinExistence type="predicted"/>
<keyword evidence="2" id="KW-0472">Membrane</keyword>
<feature type="region of interest" description="Disordered" evidence="1">
    <location>
        <begin position="77"/>
        <end position="96"/>
    </location>
</feature>
<accession>A0ABP6ZXX9</accession>
<name>A0ABP6ZXX9_9ACTN</name>
<evidence type="ECO:0000256" key="2">
    <source>
        <dbReference type="SAM" id="Phobius"/>
    </source>
</evidence>
<evidence type="ECO:0000256" key="1">
    <source>
        <dbReference type="SAM" id="MobiDB-lite"/>
    </source>
</evidence>
<feature type="transmembrane region" description="Helical" evidence="2">
    <location>
        <begin position="21"/>
        <end position="42"/>
    </location>
</feature>
<keyword evidence="2" id="KW-1133">Transmembrane helix</keyword>
<feature type="compositionally biased region" description="Basic and acidic residues" evidence="1">
    <location>
        <begin position="86"/>
        <end position="96"/>
    </location>
</feature>
<feature type="transmembrane region" description="Helical" evidence="2">
    <location>
        <begin position="54"/>
        <end position="72"/>
    </location>
</feature>
<reference evidence="4" key="1">
    <citation type="journal article" date="2019" name="Int. J. Syst. Evol. Microbiol.">
        <title>The Global Catalogue of Microorganisms (GCM) 10K type strain sequencing project: providing services to taxonomists for standard genome sequencing and annotation.</title>
        <authorList>
            <consortium name="The Broad Institute Genomics Platform"/>
            <consortium name="The Broad Institute Genome Sequencing Center for Infectious Disease"/>
            <person name="Wu L."/>
            <person name="Ma J."/>
        </authorList>
    </citation>
    <scope>NUCLEOTIDE SEQUENCE [LARGE SCALE GENOMIC DNA]</scope>
    <source>
        <strain evidence="4">JCM 16929</strain>
    </source>
</reference>
<evidence type="ECO:0000313" key="4">
    <source>
        <dbReference type="Proteomes" id="UP001501490"/>
    </source>
</evidence>
<dbReference type="Proteomes" id="UP001501490">
    <property type="component" value="Unassembled WGS sequence"/>
</dbReference>
<evidence type="ECO:0008006" key="5">
    <source>
        <dbReference type="Google" id="ProtNLM"/>
    </source>
</evidence>